<dbReference type="SUPFAM" id="SSF46785">
    <property type="entry name" value="Winged helix' DNA-binding domain"/>
    <property type="match status" value="1"/>
</dbReference>
<comment type="caution">
    <text evidence="6">The sequence shown here is derived from an EMBL/GenBank/DDBJ whole genome shotgun (WGS) entry which is preliminary data.</text>
</comment>
<dbReference type="InterPro" id="IPR058163">
    <property type="entry name" value="LysR-type_TF_proteobact-type"/>
</dbReference>
<keyword evidence="3" id="KW-0238">DNA-binding</keyword>
<evidence type="ECO:0000256" key="3">
    <source>
        <dbReference type="ARBA" id="ARBA00023125"/>
    </source>
</evidence>
<evidence type="ECO:0000256" key="1">
    <source>
        <dbReference type="ARBA" id="ARBA00009437"/>
    </source>
</evidence>
<evidence type="ECO:0000313" key="7">
    <source>
        <dbReference type="Proteomes" id="UP001606099"/>
    </source>
</evidence>
<comment type="similarity">
    <text evidence="1">Belongs to the LysR transcriptional regulatory family.</text>
</comment>
<dbReference type="RefSeq" id="WP_394460514.1">
    <property type="nucleotide sequence ID" value="NZ_JBIGHZ010000003.1"/>
</dbReference>
<reference evidence="6 7" key="1">
    <citation type="submission" date="2024-08" db="EMBL/GenBank/DDBJ databases">
        <authorList>
            <person name="Lu H."/>
        </authorList>
    </citation>
    <scope>NUCLEOTIDE SEQUENCE [LARGE SCALE GENOMIC DNA]</scope>
    <source>
        <strain evidence="6 7">BYS180W</strain>
    </source>
</reference>
<dbReference type="Pfam" id="PF00126">
    <property type="entry name" value="HTH_1"/>
    <property type="match status" value="1"/>
</dbReference>
<dbReference type="EMBL" id="JBIGHZ010000003">
    <property type="protein sequence ID" value="MFG6448358.1"/>
    <property type="molecule type" value="Genomic_DNA"/>
</dbReference>
<evidence type="ECO:0000256" key="4">
    <source>
        <dbReference type="ARBA" id="ARBA00023163"/>
    </source>
</evidence>
<feature type="domain" description="HTH lysR-type" evidence="5">
    <location>
        <begin position="10"/>
        <end position="67"/>
    </location>
</feature>
<dbReference type="Proteomes" id="UP001606099">
    <property type="component" value="Unassembled WGS sequence"/>
</dbReference>
<proteinExistence type="inferred from homology"/>
<dbReference type="InterPro" id="IPR005119">
    <property type="entry name" value="LysR_subst-bd"/>
</dbReference>
<keyword evidence="7" id="KW-1185">Reference proteome</keyword>
<organism evidence="6 7">
    <name type="scientific">Roseateles rivi</name>
    <dbReference type="NCBI Taxonomy" id="3299028"/>
    <lineage>
        <taxon>Bacteria</taxon>
        <taxon>Pseudomonadati</taxon>
        <taxon>Pseudomonadota</taxon>
        <taxon>Betaproteobacteria</taxon>
        <taxon>Burkholderiales</taxon>
        <taxon>Sphaerotilaceae</taxon>
        <taxon>Roseateles</taxon>
    </lineage>
</organism>
<dbReference type="PROSITE" id="PS50931">
    <property type="entry name" value="HTH_LYSR"/>
    <property type="match status" value="1"/>
</dbReference>
<dbReference type="PANTHER" id="PTHR30537:SF79">
    <property type="entry name" value="TRANSCRIPTIONAL REGULATOR-RELATED"/>
    <property type="match status" value="1"/>
</dbReference>
<keyword evidence="4" id="KW-0804">Transcription</keyword>
<dbReference type="Gene3D" id="3.40.190.10">
    <property type="entry name" value="Periplasmic binding protein-like II"/>
    <property type="match status" value="2"/>
</dbReference>
<dbReference type="Gene3D" id="1.10.10.10">
    <property type="entry name" value="Winged helix-like DNA-binding domain superfamily/Winged helix DNA-binding domain"/>
    <property type="match status" value="1"/>
</dbReference>
<sequence length="312" mass="33319">MTLDAPLRLPSLDALRAFEAAARLGSLEHAAQTLHITPSAVGKRIAALEQQLGLTLLERPAKPLRLSASGREYLEQVRSALALLAAVPLHRPARLRRTRVTLSAPPTLARQVLVAGLPELARQAPEVELELVLSSPYAQHSALPCDLEVCQAPDDLSQAPVWQQLLHGSVTPMASPALLQRHGPLRHAADLAGLPLLCSPLQPWAPWLAAAGLDWAEPEQGPRLVDLGLALEAAAQGQGVVLGQTLLAAPLLRQGLLQPLFDLSVPALRAYGLRAHRDTPASRAVVQWLQRHCQSVAEISSGSASPRFPPSS</sequence>
<dbReference type="InterPro" id="IPR036390">
    <property type="entry name" value="WH_DNA-bd_sf"/>
</dbReference>
<evidence type="ECO:0000256" key="2">
    <source>
        <dbReference type="ARBA" id="ARBA00023015"/>
    </source>
</evidence>
<dbReference type="Pfam" id="PF03466">
    <property type="entry name" value="LysR_substrate"/>
    <property type="match status" value="1"/>
</dbReference>
<dbReference type="PANTHER" id="PTHR30537">
    <property type="entry name" value="HTH-TYPE TRANSCRIPTIONAL REGULATOR"/>
    <property type="match status" value="1"/>
</dbReference>
<protein>
    <submittedName>
        <fullName evidence="6">LysR family transcriptional regulator</fullName>
    </submittedName>
</protein>
<dbReference type="InterPro" id="IPR000847">
    <property type="entry name" value="LysR_HTH_N"/>
</dbReference>
<evidence type="ECO:0000259" key="5">
    <source>
        <dbReference type="PROSITE" id="PS50931"/>
    </source>
</evidence>
<keyword evidence="2" id="KW-0805">Transcription regulation</keyword>
<name>A0ABW7FVM3_9BURK</name>
<dbReference type="InterPro" id="IPR036388">
    <property type="entry name" value="WH-like_DNA-bd_sf"/>
</dbReference>
<accession>A0ABW7FVM3</accession>
<evidence type="ECO:0000313" key="6">
    <source>
        <dbReference type="EMBL" id="MFG6448358.1"/>
    </source>
</evidence>
<gene>
    <name evidence="6" type="ORF">ACG0Z6_08885</name>
</gene>
<dbReference type="SUPFAM" id="SSF53850">
    <property type="entry name" value="Periplasmic binding protein-like II"/>
    <property type="match status" value="1"/>
</dbReference>